<keyword evidence="1" id="KW-0812">Transmembrane</keyword>
<evidence type="ECO:0000256" key="1">
    <source>
        <dbReference type="SAM" id="Phobius"/>
    </source>
</evidence>
<reference evidence="2" key="1">
    <citation type="submission" date="2020-08" db="EMBL/GenBank/DDBJ databases">
        <title>Complete genome sequence of Weissella confusa strain FS54 provides insights into metabolic potential.</title>
        <authorList>
            <person name="Fhoula I."/>
            <person name="Najjari A."/>
            <person name="Lekired A."/>
            <person name="Bessrour-Aouam N."/>
            <person name="Jaballah S."/>
            <person name="Klibi N."/>
            <person name="Ouzari H.-I."/>
        </authorList>
    </citation>
    <scope>NUCLEOTIDE SEQUENCE</scope>
    <source>
        <strain evidence="2">FS54</strain>
    </source>
</reference>
<protein>
    <submittedName>
        <fullName evidence="2">Uncharacterized protein</fullName>
    </submittedName>
</protein>
<proteinExistence type="predicted"/>
<organism evidence="2 3">
    <name type="scientific">Weissella confusa</name>
    <name type="common">Lactobacillus confusus</name>
    <dbReference type="NCBI Taxonomy" id="1583"/>
    <lineage>
        <taxon>Bacteria</taxon>
        <taxon>Bacillati</taxon>
        <taxon>Bacillota</taxon>
        <taxon>Bacilli</taxon>
        <taxon>Lactobacillales</taxon>
        <taxon>Lactobacillaceae</taxon>
        <taxon>Weissella</taxon>
    </lineage>
</organism>
<keyword evidence="1" id="KW-0472">Membrane</keyword>
<feature type="transmembrane region" description="Helical" evidence="1">
    <location>
        <begin position="75"/>
        <end position="93"/>
    </location>
</feature>
<comment type="caution">
    <text evidence="2">The sequence shown here is derived from an EMBL/GenBank/DDBJ whole genome shotgun (WGS) entry which is preliminary data.</text>
</comment>
<dbReference type="OrthoDB" id="5194822at2"/>
<dbReference type="AlphaFoldDB" id="A0A0R2F829"/>
<accession>A0A0R2F829</accession>
<feature type="transmembrane region" description="Helical" evidence="1">
    <location>
        <begin position="47"/>
        <end position="69"/>
    </location>
</feature>
<sequence length="221" mass="25239">MDQWIEKFNQILTMNKTITQTTQEMREVLDGRVHRISQVANRLADSLALVIAVVAMYLYWGTTLMHALLGKQDNMVIMLAIGVMGFGLGLYLIGRPIARIYSGHALAKHANELNALIDDIKLSNDYIMKIQAIYANEGLPMRAITSEKIIDAVLMNVRVGAFKTTQDIVDFMQSVDDREDLIIDTPVFQFYKIVNRYRFKPNETVDVIRDDISRTARGRIW</sequence>
<dbReference type="Proteomes" id="UP000650485">
    <property type="component" value="Unassembled WGS sequence"/>
</dbReference>
<evidence type="ECO:0000313" key="3">
    <source>
        <dbReference type="Proteomes" id="UP000650485"/>
    </source>
</evidence>
<dbReference type="RefSeq" id="WP_056973140.1">
    <property type="nucleotide sequence ID" value="NZ_ALXJ01000108.1"/>
</dbReference>
<keyword evidence="1" id="KW-1133">Transmembrane helix</keyword>
<evidence type="ECO:0000313" key="2">
    <source>
        <dbReference type="EMBL" id="MBC6498623.1"/>
    </source>
</evidence>
<gene>
    <name evidence="2" type="ORF">H7R52_08030</name>
</gene>
<dbReference type="EMBL" id="JACSZT010000006">
    <property type="protein sequence ID" value="MBC6498623.1"/>
    <property type="molecule type" value="Genomic_DNA"/>
</dbReference>
<name>A0A0R2F829_WEICO</name>